<reference evidence="3" key="1">
    <citation type="submission" date="2013-08" db="EMBL/GenBank/DDBJ databases">
        <title>Intrasporangium oryzae NRRL B-24470.</title>
        <authorList>
            <person name="Liu H."/>
            <person name="Wang G."/>
        </authorList>
    </citation>
    <scope>NUCLEOTIDE SEQUENCE [LARGE SCALE GENOMIC DNA]</scope>
    <source>
        <strain evidence="3">Q5-1</strain>
    </source>
</reference>
<dbReference type="EMBL" id="AWQS01000377">
    <property type="protein sequence ID" value="EWT03965.1"/>
    <property type="molecule type" value="Genomic_DNA"/>
</dbReference>
<protein>
    <recommendedName>
        <fullName evidence="4">DUF4235 domain-containing protein</fullName>
    </recommendedName>
</protein>
<evidence type="ECO:0000313" key="2">
    <source>
        <dbReference type="EMBL" id="EWT03965.1"/>
    </source>
</evidence>
<evidence type="ECO:0000256" key="1">
    <source>
        <dbReference type="SAM" id="MobiDB-lite"/>
    </source>
</evidence>
<accession>W9GD17</accession>
<dbReference type="AlphaFoldDB" id="W9GD17"/>
<organism evidence="2 3">
    <name type="scientific">Intrasporangium chromatireducens Q5-1</name>
    <dbReference type="NCBI Taxonomy" id="584657"/>
    <lineage>
        <taxon>Bacteria</taxon>
        <taxon>Bacillati</taxon>
        <taxon>Actinomycetota</taxon>
        <taxon>Actinomycetes</taxon>
        <taxon>Micrococcales</taxon>
        <taxon>Intrasporangiaceae</taxon>
        <taxon>Intrasporangium</taxon>
    </lineage>
</organism>
<dbReference type="OrthoDB" id="6293727at2"/>
<gene>
    <name evidence="2" type="ORF">N864_12740</name>
</gene>
<feature type="compositionally biased region" description="Basic residues" evidence="1">
    <location>
        <begin position="110"/>
        <end position="127"/>
    </location>
</feature>
<dbReference type="InterPro" id="IPR025329">
    <property type="entry name" value="DUF4235"/>
</dbReference>
<feature type="region of interest" description="Disordered" evidence="1">
    <location>
        <begin position="108"/>
        <end position="135"/>
    </location>
</feature>
<dbReference type="Proteomes" id="UP000019494">
    <property type="component" value="Unassembled WGS sequence"/>
</dbReference>
<name>W9GD17_9MICO</name>
<evidence type="ECO:0000313" key="3">
    <source>
        <dbReference type="Proteomes" id="UP000019494"/>
    </source>
</evidence>
<keyword evidence="3" id="KW-1185">Reference proteome</keyword>
<proteinExistence type="predicted"/>
<dbReference type="Pfam" id="PF14019">
    <property type="entry name" value="DUF4235"/>
    <property type="match status" value="1"/>
</dbReference>
<dbReference type="RefSeq" id="WP_051518896.1">
    <property type="nucleotide sequence ID" value="NZ_AWQS01000377.1"/>
</dbReference>
<evidence type="ECO:0008006" key="4">
    <source>
        <dbReference type="Google" id="ProtNLM"/>
    </source>
</evidence>
<dbReference type="PATRIC" id="fig|584657.3.peg.4158"/>
<sequence>MGQSQQEGKEASGGPLGSIVWKAMTMGSTLLATRVATTVASKTWKVATGKSVPVKGDYDNERTRDVVAYTALSAMVLAATKVAAERKAAEYYRDSTGHLPKHLIETKLTKKEKKAHKKLEKARKKAGQKADQLAS</sequence>
<comment type="caution">
    <text evidence="2">The sequence shown here is derived from an EMBL/GenBank/DDBJ whole genome shotgun (WGS) entry which is preliminary data.</text>
</comment>